<dbReference type="AlphaFoldDB" id="A0AAV7MWK5"/>
<reference evidence="2" key="1">
    <citation type="journal article" date="2022" name="bioRxiv">
        <title>Sequencing and chromosome-scale assembly of the giantPleurodeles waltlgenome.</title>
        <authorList>
            <person name="Brown T."/>
            <person name="Elewa A."/>
            <person name="Iarovenko S."/>
            <person name="Subramanian E."/>
            <person name="Araus A.J."/>
            <person name="Petzold A."/>
            <person name="Susuki M."/>
            <person name="Suzuki K.-i.T."/>
            <person name="Hayashi T."/>
            <person name="Toyoda A."/>
            <person name="Oliveira C."/>
            <person name="Osipova E."/>
            <person name="Leigh N.D."/>
            <person name="Simon A."/>
            <person name="Yun M.H."/>
        </authorList>
    </citation>
    <scope>NUCLEOTIDE SEQUENCE</scope>
    <source>
        <strain evidence="2">20211129_DDA</strain>
        <tissue evidence="2">Liver</tissue>
    </source>
</reference>
<gene>
    <name evidence="2" type="ORF">NDU88_004217</name>
</gene>
<feature type="compositionally biased region" description="Basic and acidic residues" evidence="1">
    <location>
        <begin position="141"/>
        <end position="151"/>
    </location>
</feature>
<proteinExistence type="predicted"/>
<evidence type="ECO:0000256" key="1">
    <source>
        <dbReference type="SAM" id="MobiDB-lite"/>
    </source>
</evidence>
<comment type="caution">
    <text evidence="2">The sequence shown here is derived from an EMBL/GenBank/DDBJ whole genome shotgun (WGS) entry which is preliminary data.</text>
</comment>
<evidence type="ECO:0000313" key="2">
    <source>
        <dbReference type="EMBL" id="KAJ1106819.1"/>
    </source>
</evidence>
<sequence>MAAPSMLSQSMPVVKEKIVGKPDMDVNPGLQVSKDVVVITDDEEKLQEVARRLIDPVLGGEQVELVDDRGAVFKGIVCSEAGVSGASGKAYVSLDFWQPDSGEGTSGCDTSHVSGGYGVQAIYQQPGRIVGDQSLPVKVRAPSEHRHEGRVRSRAVHLTSREAAGPVEAQPSTGRSAGADWAALDEELLDYEDEV</sequence>
<accession>A0AAV7MWK5</accession>
<evidence type="ECO:0000313" key="3">
    <source>
        <dbReference type="Proteomes" id="UP001066276"/>
    </source>
</evidence>
<feature type="region of interest" description="Disordered" evidence="1">
    <location>
        <begin position="140"/>
        <end position="181"/>
    </location>
</feature>
<organism evidence="2 3">
    <name type="scientific">Pleurodeles waltl</name>
    <name type="common">Iberian ribbed newt</name>
    <dbReference type="NCBI Taxonomy" id="8319"/>
    <lineage>
        <taxon>Eukaryota</taxon>
        <taxon>Metazoa</taxon>
        <taxon>Chordata</taxon>
        <taxon>Craniata</taxon>
        <taxon>Vertebrata</taxon>
        <taxon>Euteleostomi</taxon>
        <taxon>Amphibia</taxon>
        <taxon>Batrachia</taxon>
        <taxon>Caudata</taxon>
        <taxon>Salamandroidea</taxon>
        <taxon>Salamandridae</taxon>
        <taxon>Pleurodelinae</taxon>
        <taxon>Pleurodeles</taxon>
    </lineage>
</organism>
<name>A0AAV7MWK5_PLEWA</name>
<keyword evidence="3" id="KW-1185">Reference proteome</keyword>
<dbReference type="Proteomes" id="UP001066276">
    <property type="component" value="Chromosome 9"/>
</dbReference>
<dbReference type="EMBL" id="JANPWB010000013">
    <property type="protein sequence ID" value="KAJ1106819.1"/>
    <property type="molecule type" value="Genomic_DNA"/>
</dbReference>
<protein>
    <submittedName>
        <fullName evidence="2">Uncharacterized protein</fullName>
    </submittedName>
</protein>